<reference evidence="1" key="1">
    <citation type="submission" date="2020-05" db="EMBL/GenBank/DDBJ databases">
        <authorList>
            <person name="Chiriac C."/>
            <person name="Salcher M."/>
            <person name="Ghai R."/>
            <person name="Kavagutti S V."/>
        </authorList>
    </citation>
    <scope>NUCLEOTIDE SEQUENCE</scope>
</reference>
<organism evidence="1">
    <name type="scientific">freshwater metagenome</name>
    <dbReference type="NCBI Taxonomy" id="449393"/>
    <lineage>
        <taxon>unclassified sequences</taxon>
        <taxon>metagenomes</taxon>
        <taxon>ecological metagenomes</taxon>
    </lineage>
</organism>
<sequence>MAFLLILAHLTDLIRLMRLRKLWLNSKRRSSESLPRITACAIGSSLANVSGELQFQSSTARSAGKSQSQKFNYPSNFLMQPVSISSQRELHHLVRLNLGLTQPVQPAAALPSVMPTLWILSSTPLGITCAMSVTRMTRWPLIAKRWIPGYLLTNMSAASLTQSCTFSTLASLPKFSLIWARLDLPSHLLNYSIKAWS</sequence>
<gene>
    <name evidence="1" type="ORF">UFOPK2689_00537</name>
</gene>
<dbReference type="AlphaFoldDB" id="A0A6J6RCK6"/>
<protein>
    <submittedName>
        <fullName evidence="1">Unannotated protein</fullName>
    </submittedName>
</protein>
<evidence type="ECO:0000313" key="1">
    <source>
        <dbReference type="EMBL" id="CAB4720842.1"/>
    </source>
</evidence>
<accession>A0A6J6RCK6</accession>
<name>A0A6J6RCK6_9ZZZZ</name>
<dbReference type="EMBL" id="CAEZYL010000022">
    <property type="protein sequence ID" value="CAB4720842.1"/>
    <property type="molecule type" value="Genomic_DNA"/>
</dbReference>
<proteinExistence type="predicted"/>